<dbReference type="AlphaFoldDB" id="A0A183AN76"/>
<dbReference type="InterPro" id="IPR004843">
    <property type="entry name" value="Calcineurin-like_PHP"/>
</dbReference>
<dbReference type="WBParaSite" id="ECPE_0000843701-mRNA-1">
    <property type="protein sequence ID" value="ECPE_0000843701-mRNA-1"/>
    <property type="gene ID" value="ECPE_0000843701"/>
</dbReference>
<evidence type="ECO:0000256" key="3">
    <source>
        <dbReference type="ARBA" id="ARBA00022723"/>
    </source>
</evidence>
<evidence type="ECO:0000256" key="5">
    <source>
        <dbReference type="ARBA" id="ARBA00023211"/>
    </source>
</evidence>
<dbReference type="PRINTS" id="PR00114">
    <property type="entry name" value="STPHPHTASE"/>
</dbReference>
<name>A0A183AN76_9TREM</name>
<dbReference type="PANTHER" id="PTHR45619">
    <property type="entry name" value="SERINE/THREONINE-PROTEIN PHOSPHATASE PP2A-RELATED"/>
    <property type="match status" value="1"/>
</dbReference>
<organism evidence="9">
    <name type="scientific">Echinostoma caproni</name>
    <dbReference type="NCBI Taxonomy" id="27848"/>
    <lineage>
        <taxon>Eukaryota</taxon>
        <taxon>Metazoa</taxon>
        <taxon>Spiralia</taxon>
        <taxon>Lophotrochozoa</taxon>
        <taxon>Platyhelminthes</taxon>
        <taxon>Trematoda</taxon>
        <taxon>Digenea</taxon>
        <taxon>Plagiorchiida</taxon>
        <taxon>Echinostomata</taxon>
        <taxon>Echinostomatoidea</taxon>
        <taxon>Echinostomatidae</taxon>
        <taxon>Echinostoma</taxon>
    </lineage>
</organism>
<evidence type="ECO:0000256" key="1">
    <source>
        <dbReference type="ARBA" id="ARBA00001936"/>
    </source>
</evidence>
<dbReference type="GO" id="GO:0004722">
    <property type="term" value="F:protein serine/threonine phosphatase activity"/>
    <property type="evidence" value="ECO:0007669"/>
    <property type="project" value="UniProtKB-EC"/>
</dbReference>
<evidence type="ECO:0000313" key="9">
    <source>
        <dbReference type="WBParaSite" id="ECPE_0000843701-mRNA-1"/>
    </source>
</evidence>
<evidence type="ECO:0000313" key="8">
    <source>
        <dbReference type="Proteomes" id="UP000272942"/>
    </source>
</evidence>
<keyword evidence="5" id="KW-0464">Manganese</keyword>
<keyword evidence="4" id="KW-0378">Hydrolase</keyword>
<evidence type="ECO:0000259" key="6">
    <source>
        <dbReference type="SMART" id="SM00156"/>
    </source>
</evidence>
<protein>
    <recommendedName>
        <fullName evidence="2">protein-serine/threonine phosphatase</fullName>
        <ecNumber evidence="2">3.1.3.16</ecNumber>
    </recommendedName>
</protein>
<dbReference type="Proteomes" id="UP000272942">
    <property type="component" value="Unassembled WGS sequence"/>
</dbReference>
<gene>
    <name evidence="7" type="ORF">ECPE_LOCUS8411</name>
</gene>
<dbReference type="EMBL" id="UZAN01045943">
    <property type="protein sequence ID" value="VDP83465.1"/>
    <property type="molecule type" value="Genomic_DNA"/>
</dbReference>
<dbReference type="InterPro" id="IPR047129">
    <property type="entry name" value="PPA2-like"/>
</dbReference>
<sequence length="208" mass="23051">MVDPGEKCTDTLKREFGEEAMNANEASPEELDHIKKLISDFFETGDEVYRGYVDDPRNTDNAWMETVAVNFHDETGQKIAKFALKAVSSMPTPTIEPATVLKQLLKSKLSKASGPDELSPVVLRIFCVHGGLSPAIATLDQIRTIDRKQEVPHDGPMCDLLWSDPEETNGWGVSPRGAGYLFGSDIVANFNQDVRNIPARKPVPDYFL</sequence>
<keyword evidence="3" id="KW-0479">Metal-binding</keyword>
<dbReference type="SUPFAM" id="SSF56300">
    <property type="entry name" value="Metallo-dependent phosphatases"/>
    <property type="match status" value="1"/>
</dbReference>
<evidence type="ECO:0000256" key="2">
    <source>
        <dbReference type="ARBA" id="ARBA00013081"/>
    </source>
</evidence>
<feature type="domain" description="Serine/threonine specific protein phosphatases" evidence="6">
    <location>
        <begin position="26"/>
        <end position="204"/>
    </location>
</feature>
<dbReference type="InterPro" id="IPR029052">
    <property type="entry name" value="Metallo-depent_PP-like"/>
</dbReference>
<keyword evidence="8" id="KW-1185">Reference proteome</keyword>
<comment type="cofactor">
    <cofactor evidence="1">
        <name>Mn(2+)</name>
        <dbReference type="ChEBI" id="CHEBI:29035"/>
    </cofactor>
</comment>
<reference evidence="9" key="1">
    <citation type="submission" date="2016-06" db="UniProtKB">
        <authorList>
            <consortium name="WormBaseParasite"/>
        </authorList>
    </citation>
    <scope>IDENTIFICATION</scope>
</reference>
<evidence type="ECO:0000313" key="7">
    <source>
        <dbReference type="EMBL" id="VDP83465.1"/>
    </source>
</evidence>
<reference evidence="7 8" key="2">
    <citation type="submission" date="2018-11" db="EMBL/GenBank/DDBJ databases">
        <authorList>
            <consortium name="Pathogen Informatics"/>
        </authorList>
    </citation>
    <scope>NUCLEOTIDE SEQUENCE [LARGE SCALE GENOMIC DNA]</scope>
    <source>
        <strain evidence="7 8">Egypt</strain>
    </source>
</reference>
<evidence type="ECO:0000256" key="4">
    <source>
        <dbReference type="ARBA" id="ARBA00022801"/>
    </source>
</evidence>
<dbReference type="SMART" id="SM00156">
    <property type="entry name" value="PP2Ac"/>
    <property type="match status" value="1"/>
</dbReference>
<dbReference type="OrthoDB" id="9972248at2759"/>
<dbReference type="GO" id="GO:0046872">
    <property type="term" value="F:metal ion binding"/>
    <property type="evidence" value="ECO:0007669"/>
    <property type="project" value="UniProtKB-KW"/>
</dbReference>
<dbReference type="Pfam" id="PF00149">
    <property type="entry name" value="Metallophos"/>
    <property type="match status" value="1"/>
</dbReference>
<dbReference type="Gene3D" id="3.60.21.10">
    <property type="match status" value="1"/>
</dbReference>
<dbReference type="InterPro" id="IPR006186">
    <property type="entry name" value="Ser/Thr-sp_prot-phosphatase"/>
</dbReference>
<dbReference type="EC" id="3.1.3.16" evidence="2"/>
<accession>A0A183AN76</accession>
<proteinExistence type="predicted"/>